<accession>A0A6P1DY57</accession>
<keyword evidence="2" id="KW-1185">Reference proteome</keyword>
<dbReference type="Proteomes" id="UP000471640">
    <property type="component" value="Unassembled WGS sequence"/>
</dbReference>
<name>A0A6P1DY57_9GAMM</name>
<evidence type="ECO:0000313" key="1">
    <source>
        <dbReference type="EMBL" id="NEX22629.1"/>
    </source>
</evidence>
<protein>
    <submittedName>
        <fullName evidence="1">Uncharacterized protein</fullName>
    </submittedName>
</protein>
<organism evidence="1 2">
    <name type="scientific">Thiorhodococcus mannitoliphagus</name>
    <dbReference type="NCBI Taxonomy" id="329406"/>
    <lineage>
        <taxon>Bacteria</taxon>
        <taxon>Pseudomonadati</taxon>
        <taxon>Pseudomonadota</taxon>
        <taxon>Gammaproteobacteria</taxon>
        <taxon>Chromatiales</taxon>
        <taxon>Chromatiaceae</taxon>
        <taxon>Thiorhodococcus</taxon>
    </lineage>
</organism>
<sequence>MSNIDLPPLEQEVLEGLLAERDLDPELVDKLLGLVLHEYPDLRIWGSKTALQRDIEQAIQASATNAEAVETNP</sequence>
<comment type="caution">
    <text evidence="1">The sequence shown here is derived from an EMBL/GenBank/DDBJ whole genome shotgun (WGS) entry which is preliminary data.</text>
</comment>
<reference evidence="2" key="1">
    <citation type="journal article" date="2020" name="Microbiol. Resour. Announc.">
        <title>Draft Genome Sequences of Thiorhodococcus mannitoliphagus and Thiorhodococcus minor, Purple Sulfur Photosynthetic Bacteria in the Gammaproteobacterial Family Chromatiaceae.</title>
        <authorList>
            <person name="Aviles F.A."/>
            <person name="Meyer T.E."/>
            <person name="Kyndt J.A."/>
        </authorList>
    </citation>
    <scope>NUCLEOTIDE SEQUENCE [LARGE SCALE GENOMIC DNA]</scope>
    <source>
        <strain evidence="2">DSM 18266</strain>
    </source>
</reference>
<reference evidence="1 2" key="2">
    <citation type="submission" date="2020-02" db="EMBL/GenBank/DDBJ databases">
        <title>Genome sequences of Thiorhodococcus mannitoliphagus and Thiorhodococcus minor, purple sulfur photosynthetic bacteria in the gammaproteobacterial family, Chromatiaceae.</title>
        <authorList>
            <person name="Aviles F.A."/>
            <person name="Meyer T.E."/>
            <person name="Kyndt J.A."/>
        </authorList>
    </citation>
    <scope>NUCLEOTIDE SEQUENCE [LARGE SCALE GENOMIC DNA]</scope>
    <source>
        <strain evidence="1 2">DSM 18266</strain>
    </source>
</reference>
<proteinExistence type="predicted"/>
<gene>
    <name evidence="1" type="ORF">G3480_20355</name>
</gene>
<dbReference type="AlphaFoldDB" id="A0A6P1DY57"/>
<dbReference type="RefSeq" id="WP_164655726.1">
    <property type="nucleotide sequence ID" value="NZ_JAAIJR010000113.1"/>
</dbReference>
<dbReference type="EMBL" id="JAAIJR010000113">
    <property type="protein sequence ID" value="NEX22629.1"/>
    <property type="molecule type" value="Genomic_DNA"/>
</dbReference>
<evidence type="ECO:0000313" key="2">
    <source>
        <dbReference type="Proteomes" id="UP000471640"/>
    </source>
</evidence>